<dbReference type="PANTHER" id="PTHR12439">
    <property type="entry name" value="PLACENTAL PROTEIN 11-RELATED"/>
    <property type="match status" value="1"/>
</dbReference>
<evidence type="ECO:0000313" key="16">
    <source>
        <dbReference type="EMBL" id="WAR17149.1"/>
    </source>
</evidence>
<sequence length="328" mass="36097">MAWCVSTSLIILVAVFSAYVTAQDSCAGRCGDVLNNAFSCQCNSQCTTYGDCCTDFSVFCLEANCQGRCDQSADMNMPCQCNPSCTTYNDCCSDYQSTCVNGGGGGTGPAPGDHLSAIIDDIWASDTNRMNIVFLRQRSLLYTSHVRRLHQPPRQLREDNRSGRVPVRRRDDGDNRVCKVTNANFRSIFSELWFNFYGRSSGSSVQDSSGFEHVMVGEIKGSAVSGFHSWIQFYLQEKANNLDYTSMVTQTEPNVKGAAFLWYGASKGKGSFFLGTSPEFDLSVYTVCALMYPDSRCNFVLQGTSLSIQTWDIAHKAGYQIGSAYPAI</sequence>
<dbReference type="Gene3D" id="4.10.410.20">
    <property type="match status" value="2"/>
</dbReference>
<evidence type="ECO:0000256" key="7">
    <source>
        <dbReference type="ARBA" id="ARBA00022801"/>
    </source>
</evidence>
<comment type="similarity">
    <text evidence="2 12">Belongs to the ENDOU family.</text>
</comment>
<feature type="compositionally biased region" description="Basic and acidic residues" evidence="13">
    <location>
        <begin position="155"/>
        <end position="172"/>
    </location>
</feature>
<keyword evidence="4 12" id="KW-0540">Nuclease</keyword>
<keyword evidence="11" id="KW-0456">Lyase</keyword>
<evidence type="ECO:0000256" key="10">
    <source>
        <dbReference type="ARBA" id="ARBA00023211"/>
    </source>
</evidence>
<keyword evidence="6 12" id="KW-0255">Endonuclease</keyword>
<dbReference type="EMBL" id="CP111021">
    <property type="protein sequence ID" value="WAR17149.1"/>
    <property type="molecule type" value="Genomic_DNA"/>
</dbReference>
<evidence type="ECO:0000256" key="3">
    <source>
        <dbReference type="ARBA" id="ARBA00011245"/>
    </source>
</evidence>
<dbReference type="InterPro" id="IPR018998">
    <property type="entry name" value="EndoU_C"/>
</dbReference>
<dbReference type="InterPro" id="IPR036024">
    <property type="entry name" value="Somatomedin_B-like_dom_sf"/>
</dbReference>
<feature type="domain" description="SMB" evidence="14">
    <location>
        <begin position="65"/>
        <end position="103"/>
    </location>
</feature>
<dbReference type="Proteomes" id="UP001164746">
    <property type="component" value="Chromosome 10"/>
</dbReference>
<evidence type="ECO:0000256" key="2">
    <source>
        <dbReference type="ARBA" id="ARBA00010168"/>
    </source>
</evidence>
<feature type="chain" id="PRO_5045006431" description="Uridylate-specific endoribonuclease" evidence="12">
    <location>
        <begin position="23"/>
        <end position="328"/>
    </location>
</feature>
<keyword evidence="10 12" id="KW-0464">Manganese</keyword>
<evidence type="ECO:0000256" key="11">
    <source>
        <dbReference type="ARBA" id="ARBA00023239"/>
    </source>
</evidence>
<dbReference type="InterPro" id="IPR037227">
    <property type="entry name" value="EndoU-like"/>
</dbReference>
<keyword evidence="12" id="KW-0732">Signal</keyword>
<evidence type="ECO:0000256" key="4">
    <source>
        <dbReference type="ARBA" id="ARBA00022722"/>
    </source>
</evidence>
<organism evidence="16 17">
    <name type="scientific">Mya arenaria</name>
    <name type="common">Soft-shell clam</name>
    <dbReference type="NCBI Taxonomy" id="6604"/>
    <lineage>
        <taxon>Eukaryota</taxon>
        <taxon>Metazoa</taxon>
        <taxon>Spiralia</taxon>
        <taxon>Lophotrochozoa</taxon>
        <taxon>Mollusca</taxon>
        <taxon>Bivalvia</taxon>
        <taxon>Autobranchia</taxon>
        <taxon>Heteroconchia</taxon>
        <taxon>Euheterodonta</taxon>
        <taxon>Imparidentia</taxon>
        <taxon>Neoheterodontei</taxon>
        <taxon>Myida</taxon>
        <taxon>Myoidea</taxon>
        <taxon>Myidae</taxon>
        <taxon>Mya</taxon>
    </lineage>
</organism>
<dbReference type="SUPFAM" id="SSF90188">
    <property type="entry name" value="Somatomedin B domain"/>
    <property type="match status" value="2"/>
</dbReference>
<evidence type="ECO:0000256" key="13">
    <source>
        <dbReference type="SAM" id="MobiDB-lite"/>
    </source>
</evidence>
<dbReference type="PROSITE" id="PS00524">
    <property type="entry name" value="SMB_1"/>
    <property type="match status" value="2"/>
</dbReference>
<name>A0ABY7F8P6_MYAAR</name>
<keyword evidence="8 12" id="KW-0694">RNA-binding</keyword>
<dbReference type="SMART" id="SM00201">
    <property type="entry name" value="SO"/>
    <property type="match status" value="2"/>
</dbReference>
<feature type="region of interest" description="Disordered" evidence="13">
    <location>
        <begin position="152"/>
        <end position="172"/>
    </location>
</feature>
<evidence type="ECO:0000256" key="5">
    <source>
        <dbReference type="ARBA" id="ARBA00022723"/>
    </source>
</evidence>
<accession>A0ABY7F8P6</accession>
<dbReference type="PANTHER" id="PTHR12439:SF42">
    <property type="entry name" value="ENDORIBONUCLEASE-RELATED"/>
    <property type="match status" value="1"/>
</dbReference>
<comment type="subunit">
    <text evidence="3 12">Monomer.</text>
</comment>
<dbReference type="PROSITE" id="PS51959">
    <property type="entry name" value="ENDOU"/>
    <property type="match status" value="1"/>
</dbReference>
<reference evidence="16" key="1">
    <citation type="submission" date="2022-11" db="EMBL/GenBank/DDBJ databases">
        <title>Centuries of genome instability and evolution in soft-shell clam transmissible cancer (bioRxiv).</title>
        <authorList>
            <person name="Hart S.F.M."/>
            <person name="Yonemitsu M.A."/>
            <person name="Giersch R.M."/>
            <person name="Beal B.F."/>
            <person name="Arriagada G."/>
            <person name="Davis B.W."/>
            <person name="Ostrander E.A."/>
            <person name="Goff S.P."/>
            <person name="Metzger M.J."/>
        </authorList>
    </citation>
    <scope>NUCLEOTIDE SEQUENCE</scope>
    <source>
        <strain evidence="16">MELC-2E11</strain>
        <tissue evidence="16">Siphon/mantle</tissue>
    </source>
</reference>
<feature type="domain" description="SMB" evidence="14">
    <location>
        <begin position="22"/>
        <end position="64"/>
    </location>
</feature>
<evidence type="ECO:0000256" key="1">
    <source>
        <dbReference type="ARBA" id="ARBA00001936"/>
    </source>
</evidence>
<evidence type="ECO:0000259" key="14">
    <source>
        <dbReference type="PROSITE" id="PS50958"/>
    </source>
</evidence>
<feature type="domain" description="EndoU" evidence="15">
    <location>
        <begin position="163"/>
        <end position="328"/>
    </location>
</feature>
<evidence type="ECO:0000259" key="15">
    <source>
        <dbReference type="PROSITE" id="PS51959"/>
    </source>
</evidence>
<keyword evidence="5 12" id="KW-0479">Metal-binding</keyword>
<dbReference type="SUPFAM" id="SSF142877">
    <property type="entry name" value="EndoU-like"/>
    <property type="match status" value="1"/>
</dbReference>
<dbReference type="CDD" id="cd21159">
    <property type="entry name" value="XendoU"/>
    <property type="match status" value="1"/>
</dbReference>
<evidence type="ECO:0000256" key="6">
    <source>
        <dbReference type="ARBA" id="ARBA00022759"/>
    </source>
</evidence>
<keyword evidence="7 12" id="KW-0378">Hydrolase</keyword>
<evidence type="ECO:0000256" key="8">
    <source>
        <dbReference type="ARBA" id="ARBA00022884"/>
    </source>
</evidence>
<comment type="cofactor">
    <cofactor evidence="1 12">
        <name>Mn(2+)</name>
        <dbReference type="ChEBI" id="CHEBI:29035"/>
    </cofactor>
</comment>
<dbReference type="Pfam" id="PF01033">
    <property type="entry name" value="Somatomedin_B"/>
    <property type="match status" value="2"/>
</dbReference>
<gene>
    <name evidence="16" type="ORF">MAR_031743</name>
</gene>
<evidence type="ECO:0000256" key="9">
    <source>
        <dbReference type="ARBA" id="ARBA00023157"/>
    </source>
</evidence>
<comment type="catalytic activity">
    <reaction evidence="12">
        <text>ribonucleotidyl-uridine-RNA = a 5'-end dephospho-uridine-RNA + a 3'-end 2',3'-cyclophospho-ribonucleotide-RNA</text>
        <dbReference type="Rhea" id="RHEA:67792"/>
        <dbReference type="Rhea" id="RHEA-COMP:10464"/>
        <dbReference type="Rhea" id="RHEA-COMP:17354"/>
        <dbReference type="Rhea" id="RHEA-COMP:17356"/>
        <dbReference type="ChEBI" id="CHEBI:83064"/>
        <dbReference type="ChEBI" id="CHEBI:173117"/>
        <dbReference type="ChEBI" id="CHEBI:173224"/>
    </reaction>
</comment>
<protein>
    <recommendedName>
        <fullName evidence="12">Uridylate-specific endoribonuclease</fullName>
        <ecNumber evidence="12">4.6.1.-</ecNumber>
    </recommendedName>
</protein>
<dbReference type="EC" id="4.6.1.-" evidence="12"/>
<keyword evidence="17" id="KW-1185">Reference proteome</keyword>
<dbReference type="PROSITE" id="PS50958">
    <property type="entry name" value="SMB_2"/>
    <property type="match status" value="2"/>
</dbReference>
<proteinExistence type="inferred from homology"/>
<dbReference type="InterPro" id="IPR039787">
    <property type="entry name" value="ENDOU"/>
</dbReference>
<dbReference type="Pfam" id="PF09412">
    <property type="entry name" value="XendoU"/>
    <property type="match status" value="1"/>
</dbReference>
<evidence type="ECO:0000313" key="17">
    <source>
        <dbReference type="Proteomes" id="UP001164746"/>
    </source>
</evidence>
<evidence type="ECO:0000256" key="12">
    <source>
        <dbReference type="RuleBase" id="RU367085"/>
    </source>
</evidence>
<feature type="signal peptide" evidence="12">
    <location>
        <begin position="1"/>
        <end position="22"/>
    </location>
</feature>
<keyword evidence="9" id="KW-1015">Disulfide bond</keyword>
<dbReference type="InterPro" id="IPR001212">
    <property type="entry name" value="Somatomedin_B_dom"/>
</dbReference>